<dbReference type="InterPro" id="IPR050738">
    <property type="entry name" value="Sulfatase"/>
</dbReference>
<keyword evidence="5" id="KW-0472">Membrane</keyword>
<dbReference type="SUPFAM" id="SSF63446">
    <property type="entry name" value="Type I dockerin domain"/>
    <property type="match status" value="1"/>
</dbReference>
<comment type="caution">
    <text evidence="7">The sequence shown here is derived from an EMBL/GenBank/DDBJ whole genome shotgun (WGS) entry which is preliminary data.</text>
</comment>
<keyword evidence="4" id="KW-0106">Calcium</keyword>
<evidence type="ECO:0000256" key="1">
    <source>
        <dbReference type="ARBA" id="ARBA00008779"/>
    </source>
</evidence>
<gene>
    <name evidence="7" type="ORF">EYC87_03200</name>
</gene>
<reference evidence="7" key="1">
    <citation type="submission" date="2019-02" db="EMBL/GenBank/DDBJ databases">
        <authorList>
            <person name="Li S.-H."/>
        </authorList>
    </citation>
    <scope>NUCLEOTIDE SEQUENCE</scope>
    <source>
        <strain evidence="7">IMCC8485</strain>
    </source>
</reference>
<evidence type="ECO:0000313" key="7">
    <source>
        <dbReference type="EMBL" id="MCX2972593.1"/>
    </source>
</evidence>
<feature type="transmembrane region" description="Helical" evidence="5">
    <location>
        <begin position="923"/>
        <end position="941"/>
    </location>
</feature>
<evidence type="ECO:0000256" key="3">
    <source>
        <dbReference type="ARBA" id="ARBA00022801"/>
    </source>
</evidence>
<keyword evidence="8" id="KW-1185">Reference proteome</keyword>
<organism evidence="7 8">
    <name type="scientific">Candidatus Seongchinamella marina</name>
    <dbReference type="NCBI Taxonomy" id="2518990"/>
    <lineage>
        <taxon>Bacteria</taxon>
        <taxon>Pseudomonadati</taxon>
        <taxon>Pseudomonadota</taxon>
        <taxon>Gammaproteobacteria</taxon>
        <taxon>Cellvibrionales</taxon>
        <taxon>Halieaceae</taxon>
        <taxon>Seongchinamella</taxon>
    </lineage>
</organism>
<dbReference type="PANTHER" id="PTHR42693">
    <property type="entry name" value="ARYLSULFATASE FAMILY MEMBER"/>
    <property type="match status" value="1"/>
</dbReference>
<dbReference type="SUPFAM" id="SSF52058">
    <property type="entry name" value="L domain-like"/>
    <property type="match status" value="1"/>
</dbReference>
<evidence type="ECO:0000259" key="6">
    <source>
        <dbReference type="Pfam" id="PF00884"/>
    </source>
</evidence>
<dbReference type="Gene3D" id="3.80.20.20">
    <property type="entry name" value="Receptor L-domain"/>
    <property type="match status" value="1"/>
</dbReference>
<proteinExistence type="inferred from homology"/>
<accession>A0ABT3SRH0</accession>
<keyword evidence="5" id="KW-1133">Transmembrane helix</keyword>
<sequence>MNISQQDAHNTSGLTLWFRAVILFFSVGAQQAAAASCSDEVVLDNQQAINSFASNYAGCSSVHNLIIEESSPGNIISLQPLSQLTQIDGTLRVIYNSHLKTLKGLDGISRIHGALDIAFNDRLSSLEGLQNVSHVGGFLDIDFSDYLTDIDELSNVESVGGTVRLIQMRGLHDCKGIAPYLHTLPSKAAQLEKVKVGLEAGLPRNGSGANSIAACLNSYEGQTNGLALSGSKPNVVVFIMDDVGLDQLATFGYGGDVPPATPTLDQIASAGARFTNVWAMPECSPSRVALFTGQLPVMSGTTGALGPSDLANAQLNPYQDTLLDHLNDAGYTSAMVGKWHMGGPENNEAEKTTPIEAGFDYYYGNVHGFLRSIDSTAGGIASKGTYSCGFVPSLASDPTHGADTGACYLANVNCTVISVSGGTAEPGRTCMEQGGVFDPGAECTAPPPSFIDFEMENAYYVGDLEKMSKPDQVGAPIEIEEFTAREYRTTVESNEAIRWINAQNSDQPYFLAVSYSAAHTPLQQIPQTFGAAGIGVTTSSSFDCNNSIDQRSLQKSIISVMSEEIGRVLLESGLMTRSGPGDSLELTAAGAKTLIVIFGDNGTLGYSVNLPFDPTRAKGQVYQSGVQVPLIIAGAGVSDVGLPRHGLASIIDIYGVISDAAGLDLGLGSSPFDPVSIAGNLAHARTANQRSRIAVNVAPNVQPNNAFNPPCALGTACSVTPINKGVCEDNNGVWFGAEATGVTAAGSPIPSSGFNDCWTVNQFLHGLGESPLAVLPTAQQAAATETYKYVVTSWVDFDPQSNGPKTVEIDELFLIKDANGDPLIDRESLNLLAQDTLTDDASLALEVLRGDLQQYQALGNWNPEDGNRDGVVNTLDLALAEQVTISWGLSSFYDVNQDGLTNAEDLRAIEQAIARILGIPVPTLPTLGLLILALSLGFLAYNRGFTILQYRGMKDD</sequence>
<dbReference type="InterPro" id="IPR024607">
    <property type="entry name" value="Sulfatase_CS"/>
</dbReference>
<dbReference type="PANTHER" id="PTHR42693:SF53">
    <property type="entry name" value="ENDO-4-O-SULFATASE"/>
    <property type="match status" value="1"/>
</dbReference>
<evidence type="ECO:0000313" key="8">
    <source>
        <dbReference type="Proteomes" id="UP001143307"/>
    </source>
</evidence>
<evidence type="ECO:0000256" key="2">
    <source>
        <dbReference type="ARBA" id="ARBA00022723"/>
    </source>
</evidence>
<dbReference type="InterPro" id="IPR017850">
    <property type="entry name" value="Alkaline_phosphatase_core_sf"/>
</dbReference>
<dbReference type="InterPro" id="IPR000917">
    <property type="entry name" value="Sulfatase_N"/>
</dbReference>
<dbReference type="SUPFAM" id="SSF53649">
    <property type="entry name" value="Alkaline phosphatase-like"/>
    <property type="match status" value="1"/>
</dbReference>
<name>A0ABT3SRH0_9GAMM</name>
<feature type="domain" description="Sulfatase N-terminal" evidence="6">
    <location>
        <begin position="233"/>
        <end position="523"/>
    </location>
</feature>
<keyword evidence="2" id="KW-0479">Metal-binding</keyword>
<comment type="similarity">
    <text evidence="1">Belongs to the sulfatase family.</text>
</comment>
<dbReference type="InterPro" id="IPR036439">
    <property type="entry name" value="Dockerin_dom_sf"/>
</dbReference>
<dbReference type="PROSITE" id="PS00149">
    <property type="entry name" value="SULFATASE_2"/>
    <property type="match status" value="1"/>
</dbReference>
<evidence type="ECO:0000256" key="4">
    <source>
        <dbReference type="ARBA" id="ARBA00022837"/>
    </source>
</evidence>
<dbReference type="EMBL" id="SHNP01000001">
    <property type="protein sequence ID" value="MCX2972593.1"/>
    <property type="molecule type" value="Genomic_DNA"/>
</dbReference>
<dbReference type="Proteomes" id="UP001143307">
    <property type="component" value="Unassembled WGS sequence"/>
</dbReference>
<dbReference type="Pfam" id="PF00884">
    <property type="entry name" value="Sulfatase"/>
    <property type="match status" value="1"/>
</dbReference>
<keyword evidence="5" id="KW-0812">Transmembrane</keyword>
<protein>
    <recommendedName>
        <fullName evidence="6">Sulfatase N-terminal domain-containing protein</fullName>
    </recommendedName>
</protein>
<evidence type="ECO:0000256" key="5">
    <source>
        <dbReference type="SAM" id="Phobius"/>
    </source>
</evidence>
<keyword evidence="3" id="KW-0378">Hydrolase</keyword>
<dbReference type="InterPro" id="IPR036941">
    <property type="entry name" value="Rcpt_L-dom_sf"/>
</dbReference>
<dbReference type="Gene3D" id="3.40.720.10">
    <property type="entry name" value="Alkaline Phosphatase, subunit A"/>
    <property type="match status" value="2"/>
</dbReference>
<dbReference type="RefSeq" id="WP_279251590.1">
    <property type="nucleotide sequence ID" value="NZ_SHNP01000001.1"/>
</dbReference>